<evidence type="ECO:0000256" key="1">
    <source>
        <dbReference type="SAM" id="MobiDB-lite"/>
    </source>
</evidence>
<evidence type="ECO:0000313" key="5">
    <source>
        <dbReference type="Proteomes" id="UP000095662"/>
    </source>
</evidence>
<feature type="region of interest" description="Disordered" evidence="1">
    <location>
        <begin position="22"/>
        <end position="139"/>
    </location>
</feature>
<sequence>MRKTKMLAALLAGLITLSLAGCGADKTENTGSDPASTESGITATVTDNDSEPTAESSLPTDSEIKQDESTAEKEKAESNAPADSGSKAGTKKPAESNQQTKTPSKQTEAPKPAEEKPQTPVPAEKPEAPAETPTANEVARKTAEKINALRQSQGSPAASILPGLGKVATYRSEQLVTNFSHESSPDACTVLKYGEYVDMSDCGMPEASYYRGYNAEAAAKGNWTGTADEIADKIANGFKNSAGHWRYVGSAEYTYMAVGITYKGGTWYCCVCVSSQNYGG</sequence>
<dbReference type="AlphaFoldDB" id="A0A174YZS1"/>
<feature type="domain" description="SCP" evidence="3">
    <location>
        <begin position="144"/>
        <end position="273"/>
    </location>
</feature>
<evidence type="ECO:0000313" key="4">
    <source>
        <dbReference type="EMBL" id="CUQ80655.1"/>
    </source>
</evidence>
<dbReference type="OrthoDB" id="9990309at2"/>
<protein>
    <submittedName>
        <fullName evidence="4">Cysteine-rich secretory protein family</fullName>
    </submittedName>
</protein>
<dbReference type="InterPro" id="IPR014044">
    <property type="entry name" value="CAP_dom"/>
</dbReference>
<reference evidence="4 5" key="1">
    <citation type="submission" date="2015-09" db="EMBL/GenBank/DDBJ databases">
        <authorList>
            <consortium name="Pathogen Informatics"/>
        </authorList>
    </citation>
    <scope>NUCLEOTIDE SEQUENCE [LARGE SCALE GENOMIC DNA]</scope>
    <source>
        <strain evidence="4 5">2789STDY5834928</strain>
    </source>
</reference>
<feature type="compositionally biased region" description="Polar residues" evidence="1">
    <location>
        <begin position="29"/>
        <end position="60"/>
    </location>
</feature>
<dbReference type="Gene3D" id="3.40.33.10">
    <property type="entry name" value="CAP"/>
    <property type="match status" value="1"/>
</dbReference>
<dbReference type="STRING" id="39492.ERS852540_00062"/>
<dbReference type="CDD" id="cd05379">
    <property type="entry name" value="CAP_bacterial"/>
    <property type="match status" value="1"/>
</dbReference>
<proteinExistence type="predicted"/>
<accession>A0A174YZS1</accession>
<feature type="chain" id="PRO_5038675377" evidence="2">
    <location>
        <begin position="21"/>
        <end position="280"/>
    </location>
</feature>
<feature type="signal peptide" evidence="2">
    <location>
        <begin position="1"/>
        <end position="20"/>
    </location>
</feature>
<feature type="compositionally biased region" description="Polar residues" evidence="1">
    <location>
        <begin position="95"/>
        <end position="107"/>
    </location>
</feature>
<gene>
    <name evidence="4" type="ORF">ERS852540_00062</name>
</gene>
<dbReference type="Proteomes" id="UP000095662">
    <property type="component" value="Unassembled WGS sequence"/>
</dbReference>
<evidence type="ECO:0000256" key="2">
    <source>
        <dbReference type="SAM" id="SignalP"/>
    </source>
</evidence>
<evidence type="ECO:0000259" key="3">
    <source>
        <dbReference type="Pfam" id="PF00188"/>
    </source>
</evidence>
<dbReference type="InterPro" id="IPR035940">
    <property type="entry name" value="CAP_sf"/>
</dbReference>
<dbReference type="EMBL" id="CZBY01000001">
    <property type="protein sequence ID" value="CUQ80655.1"/>
    <property type="molecule type" value="Genomic_DNA"/>
</dbReference>
<name>A0A174YZS1_9FIRM</name>
<feature type="compositionally biased region" description="Basic and acidic residues" evidence="1">
    <location>
        <begin position="62"/>
        <end position="77"/>
    </location>
</feature>
<keyword evidence="2" id="KW-0732">Signal</keyword>
<dbReference type="PROSITE" id="PS51257">
    <property type="entry name" value="PROKAR_LIPOPROTEIN"/>
    <property type="match status" value="1"/>
</dbReference>
<organism evidence="4 5">
    <name type="scientific">[Eubacterium] siraeum</name>
    <dbReference type="NCBI Taxonomy" id="39492"/>
    <lineage>
        <taxon>Bacteria</taxon>
        <taxon>Bacillati</taxon>
        <taxon>Bacillota</taxon>
        <taxon>Clostridia</taxon>
        <taxon>Eubacteriales</taxon>
        <taxon>Oscillospiraceae</taxon>
        <taxon>Oscillospiraceae incertae sedis</taxon>
    </lineage>
</organism>
<dbReference type="Pfam" id="PF00188">
    <property type="entry name" value="CAP"/>
    <property type="match status" value="1"/>
</dbReference>